<dbReference type="PROSITE" id="PS00107">
    <property type="entry name" value="PROTEIN_KINASE_ATP"/>
    <property type="match status" value="2"/>
</dbReference>
<comment type="subcellular location">
    <subcellularLocation>
        <location evidence="1">Membrane</location>
        <topology evidence="1">Single-pass membrane protein</topology>
    </subcellularLocation>
</comment>
<dbReference type="InterPro" id="IPR011009">
    <property type="entry name" value="Kinase-like_dom_sf"/>
</dbReference>
<dbReference type="Gene3D" id="2.10.25.10">
    <property type="entry name" value="Laminin"/>
    <property type="match status" value="1"/>
</dbReference>
<dbReference type="GeneID" id="34567891"/>
<dbReference type="KEGG" id="vg:34567891"/>
<dbReference type="Pfam" id="PF07714">
    <property type="entry name" value="PK_Tyr_Ser-Thr"/>
    <property type="match status" value="1"/>
</dbReference>
<feature type="binding site" evidence="5">
    <location>
        <position position="1056"/>
    </location>
    <ligand>
        <name>ATP</name>
        <dbReference type="ChEBI" id="CHEBI:30616"/>
    </ligand>
</feature>
<evidence type="ECO:0000313" key="10">
    <source>
        <dbReference type="EMBL" id="ATE82541.1"/>
    </source>
</evidence>
<keyword evidence="7" id="KW-1133">Transmembrane helix</keyword>
<dbReference type="InterPro" id="IPR051681">
    <property type="entry name" value="Ser/Thr_Kinases-Pseudokinases"/>
</dbReference>
<feature type="compositionally biased region" description="Acidic residues" evidence="6">
    <location>
        <begin position="1787"/>
        <end position="1804"/>
    </location>
</feature>
<dbReference type="SUPFAM" id="SSF56112">
    <property type="entry name" value="Protein kinase-like (PK-like)"/>
    <property type="match status" value="2"/>
</dbReference>
<dbReference type="CDD" id="cd13999">
    <property type="entry name" value="STKc_MAP3K-like"/>
    <property type="match status" value="1"/>
</dbReference>
<dbReference type="InterPro" id="IPR008271">
    <property type="entry name" value="Ser/Thr_kinase_AS"/>
</dbReference>
<organism evidence="10 11">
    <name type="scientific">Pandoravirus dulcis</name>
    <dbReference type="NCBI Taxonomy" id="1349409"/>
    <lineage>
        <taxon>Viruses</taxon>
        <taxon>Pandoravirus</taxon>
    </lineage>
</organism>
<feature type="compositionally biased region" description="Polar residues" evidence="6">
    <location>
        <begin position="1362"/>
        <end position="1371"/>
    </location>
</feature>
<evidence type="ECO:0000256" key="2">
    <source>
        <dbReference type="ARBA" id="ARBA00022527"/>
    </source>
</evidence>
<gene>
    <name evidence="10" type="ORF">pdul_cds_737</name>
</gene>
<protein>
    <submittedName>
        <fullName evidence="10">Serine/threonine protein kinase</fullName>
    </submittedName>
</protein>
<dbReference type="Gene3D" id="1.10.510.10">
    <property type="entry name" value="Transferase(Phosphotransferase) domain 1"/>
    <property type="match status" value="2"/>
</dbReference>
<dbReference type="SMART" id="SM00220">
    <property type="entry name" value="S_TKc"/>
    <property type="match status" value="2"/>
</dbReference>
<dbReference type="Gene3D" id="3.40.190.10">
    <property type="entry name" value="Periplasmic binding protein-like II"/>
    <property type="match status" value="4"/>
</dbReference>
<dbReference type="PROSITE" id="PS00022">
    <property type="entry name" value="EGF_1"/>
    <property type="match status" value="1"/>
</dbReference>
<feature type="domain" description="Protein kinase" evidence="8">
    <location>
        <begin position="1839"/>
        <end position="2097"/>
    </location>
</feature>
<dbReference type="SUPFAM" id="SSF55073">
    <property type="entry name" value="Nucleotide cyclase"/>
    <property type="match status" value="1"/>
</dbReference>
<evidence type="ECO:0000256" key="7">
    <source>
        <dbReference type="SAM" id="Phobius"/>
    </source>
</evidence>
<name>A0A291AU40_9VIRU</name>
<dbReference type="CDD" id="cd00054">
    <property type="entry name" value="EGF_CA"/>
    <property type="match status" value="1"/>
</dbReference>
<dbReference type="PROSITE" id="PS01186">
    <property type="entry name" value="EGF_2"/>
    <property type="match status" value="1"/>
</dbReference>
<keyword evidence="3 5" id="KW-0547">Nucleotide-binding</keyword>
<dbReference type="Gene3D" id="3.30.200.20">
    <property type="entry name" value="Phosphorylase Kinase, domain 1"/>
    <property type="match status" value="2"/>
</dbReference>
<dbReference type="RefSeq" id="YP_009430250.1">
    <property type="nucleotide sequence ID" value="NC_021858.1"/>
</dbReference>
<dbReference type="PROSITE" id="PS00108">
    <property type="entry name" value="PROTEIN_KINASE_ST"/>
    <property type="match status" value="2"/>
</dbReference>
<dbReference type="GO" id="GO:0016020">
    <property type="term" value="C:membrane"/>
    <property type="evidence" value="ECO:0007669"/>
    <property type="project" value="UniProtKB-SubCell"/>
</dbReference>
<dbReference type="PRINTS" id="PR00109">
    <property type="entry name" value="TYRKINASE"/>
</dbReference>
<keyword evidence="10" id="KW-0808">Transferase</keyword>
<feature type="compositionally biased region" description="Acidic residues" evidence="6">
    <location>
        <begin position="1725"/>
        <end position="1736"/>
    </location>
</feature>
<feature type="region of interest" description="Disordered" evidence="6">
    <location>
        <begin position="1708"/>
        <end position="1751"/>
    </location>
</feature>
<dbReference type="InterPro" id="IPR001245">
    <property type="entry name" value="Ser-Thr/Tyr_kinase_cat_dom"/>
</dbReference>
<feature type="region of interest" description="Disordered" evidence="6">
    <location>
        <begin position="1775"/>
        <end position="1817"/>
    </location>
</feature>
<proteinExistence type="predicted"/>
<dbReference type="InterPro" id="IPR029787">
    <property type="entry name" value="Nucleotide_cyclase"/>
</dbReference>
<feature type="compositionally biased region" description="Low complexity" evidence="6">
    <location>
        <begin position="773"/>
        <end position="792"/>
    </location>
</feature>
<evidence type="ECO:0000256" key="4">
    <source>
        <dbReference type="ARBA" id="ARBA00022840"/>
    </source>
</evidence>
<keyword evidence="10" id="KW-0418">Kinase</keyword>
<dbReference type="GO" id="GO:0005524">
    <property type="term" value="F:ATP binding"/>
    <property type="evidence" value="ECO:0007669"/>
    <property type="project" value="UniProtKB-UniRule"/>
</dbReference>
<dbReference type="PROSITE" id="PS50011">
    <property type="entry name" value="PROTEIN_KINASE_DOM"/>
    <property type="match status" value="2"/>
</dbReference>
<feature type="binding site" evidence="5">
    <location>
        <position position="1866"/>
    </location>
    <ligand>
        <name>ATP</name>
        <dbReference type="ChEBI" id="CHEBI:30616"/>
    </ligand>
</feature>
<dbReference type="EMBL" id="KC977570">
    <property type="protein sequence ID" value="ATE82541.1"/>
    <property type="molecule type" value="Genomic_DNA"/>
</dbReference>
<keyword evidence="2 10" id="KW-0723">Serine/threonine-protein kinase</keyword>
<evidence type="ECO:0000256" key="5">
    <source>
        <dbReference type="PROSITE-ProRule" id="PRU10141"/>
    </source>
</evidence>
<dbReference type="PANTHER" id="PTHR44329">
    <property type="entry name" value="SERINE/THREONINE-PROTEIN KINASE TNNI3K-RELATED"/>
    <property type="match status" value="1"/>
</dbReference>
<feature type="region of interest" description="Disordered" evidence="6">
    <location>
        <begin position="764"/>
        <end position="794"/>
    </location>
</feature>
<dbReference type="PROSITE" id="PS50026">
    <property type="entry name" value="EGF_3"/>
    <property type="match status" value="1"/>
</dbReference>
<evidence type="ECO:0000259" key="9">
    <source>
        <dbReference type="PROSITE" id="PS50026"/>
    </source>
</evidence>
<dbReference type="GO" id="GO:0004674">
    <property type="term" value="F:protein serine/threonine kinase activity"/>
    <property type="evidence" value="ECO:0007669"/>
    <property type="project" value="UniProtKB-KW"/>
</dbReference>
<evidence type="ECO:0000256" key="1">
    <source>
        <dbReference type="ARBA" id="ARBA00004167"/>
    </source>
</evidence>
<dbReference type="SUPFAM" id="SSF53850">
    <property type="entry name" value="Periplasmic binding protein-like II"/>
    <property type="match status" value="2"/>
</dbReference>
<accession>A0A291AU40</accession>
<sequence length="2110" mass="219652">MTFAHRRSDRTSPLRRCTLWTCAAALALLLALATAPAAADPVCLPLDRSNDMSILPMTPTKTLLFEGAALGGDTLDVVASAYVFTVDDVAVRRLDTDAATAMADYDSGRCDVVLLAAQVPRPLPGRVQLPVAAYGVEVVYSFAGGPSMVIFDGLPLFAAVWSGAVARWDDPAFAAGSGATPDMLPAGEVLIAVERFAYGSLEAEAASLGATFAQALASASAAFASAYAAHGGDLAALVLATAGANRTLVVDPETWSAVVPAGTTPTGPVYDPTTGARLFATTAAALASGDGVIAYTVAGDPAMATYARPMLTNRAGRFFFGWTPSAAYEAMDTYDALALRGVPYDTGVSGLSDLDDPNTWPVVGLVTAVLRTDALPAGYDCQYAEAALDFLAWLAVNDGALAATLASRGLVPLSGNFRQRATDMMGAVSLCATSSAASTDIALFSGTPRTNSGTTEPYPVAKRTTSVAATAAVTNNALGTTRVAAAALVGAGTTSLVWSGWMQAYASSRAGATSGARLKLAEDGEDEAVARLASYGIDFAVTSAGVTDLGPVLAAACVDCTSVPVAVRPYAAVYNVPEIARETAPLLLDAGLLAGIVLGRIDAWNHGDIVAANPLLAAVLPGRPIVVALAKGGSASGAGGPLGGVANRFAAEYMAADAAFCDQVLNGSRTTAGVASIVYPIESLAPARVLLAGDGVAAAVKATPYALGVDAVEAALAARNPSLADLRDAAGNRVSPTADALALATADFVLPDFVPRSPARRADAYGPLTVPRSSSPSSSSSSSTATPSSTATHARRANATLPFAGLPTMMVGAATAGAWPILGWYHAYMHRETTPDCAKAAGLVDALYWTQTSADGAAVATAQGLATSTRASGPGATARIISALADVTCLSRAGARVHVLGVAPCLYVPPDAADPAVGVTLCANHGQCLASAAPSTAPATTWSSAACSCDAGWTGAHCETADTASAGPGSRDDGTGTALIVGVAVGVAVPVCCGLVILVLLVAVLVIVRHRGARRRALDSGCEIDIEEIATVRSLGAGATSEVFEGVWRGTRVAVKRFHASARGWDRVALAHFAEEVRVMCTLRHPHVVMFMGASTRPPALAIVMEHMALGSLRDVLDNELLVQIPFKLKVAIAHHAAKGMHFLHSSGISHGDLKSLNILITEKWQTKVSDFGLSSMRIGGTGTGTGTNRSIGGSDTQQQQQQHNLGTVHWAAPERIRWASGGDEADVQAADVYSFGVVLWELLTRDSPYRGCSPAAVQVAVMRDGMRPDAHVARAALAAEGVDVFDAARYDPEDDISAAAESEAMPRAIVAAYVGLYRSCWDTDPSARPTFLGVLSELGELAGHVHDARPYGASDSSSSSATHNVLGSTNRDADGSRTTDTLTGASGSEVTDGGGGAGIDGGAMAMRRKAGRAPDGMVVVALADVAHAATLWETAPTAMGAATFTLLQTLRRLTARYGGHEAAQAGRTTASLFCAVFVDPCAAVAWAAASQRLLASDETAWPADLLACPEAAAEYPGTASTADIESGRARPVYRGLRVRMTLHYGHVRRVSCDPGRRPEYDGEGLKEALRLTPRVRGGHVLVTEALCRHLVERPRPVVERCLAAAGRIERAAGGAFGDSRSRRRARFAAGAADIISGTTTASGGPLADDDKGKDHVRTLSASPLAPVRYASGAARGPADTDDAVAQVGALAWHNLEWMLRTCDEARRRRSGRSLGKSGDRPDDMDGSQGDDDDDEAGSRGSDQEQEEGSRVRTLLCQLRVAQLDGRWTDHALLAAGADRHPSGNGDSEEGDDDDDDDNQDGDNDGAPRGGRAWGDGQKELEYVDSANLCRAVIDPRTLKMGRVIGAGSFATVYRANWYGADVAVKRLARSRLNERDICHFRGEVILHAKLDHANVLPLFGACLQEGNLCLVTEYMPRGTLRDLLASPEGGRLGWDVRLRMLRHAARGVAYLHGRTPPIVHRDLKPANLLVADQGDRIVVADFGLARVKEEGATMTACRGTRAYAAPEMLLSRPCTEKVDVYAMGLVMWSVLTRREPFADRGAHDADVYADIIGGTRPQVPADTPEDFKVLMARCWNNNPTRRPTMQAVVDALTDMIGDGHDADVEMGLV</sequence>
<dbReference type="Pfam" id="PF00069">
    <property type="entry name" value="Pkinase"/>
    <property type="match status" value="1"/>
</dbReference>
<dbReference type="InterPro" id="IPR017441">
    <property type="entry name" value="Protein_kinase_ATP_BS"/>
</dbReference>
<feature type="region of interest" description="Disordered" evidence="6">
    <location>
        <begin position="1350"/>
        <end position="1398"/>
    </location>
</feature>
<dbReference type="Proteomes" id="UP000201566">
    <property type="component" value="Segment"/>
</dbReference>
<evidence type="ECO:0000256" key="6">
    <source>
        <dbReference type="SAM" id="MobiDB-lite"/>
    </source>
</evidence>
<dbReference type="InterPro" id="IPR000742">
    <property type="entry name" value="EGF"/>
</dbReference>
<dbReference type="SMART" id="SM00181">
    <property type="entry name" value="EGF"/>
    <property type="match status" value="1"/>
</dbReference>
<evidence type="ECO:0000259" key="8">
    <source>
        <dbReference type="PROSITE" id="PS50011"/>
    </source>
</evidence>
<dbReference type="Gene3D" id="3.30.70.1230">
    <property type="entry name" value="Nucleotide cyclase"/>
    <property type="match status" value="1"/>
</dbReference>
<keyword evidence="7" id="KW-0472">Membrane</keyword>
<dbReference type="PANTHER" id="PTHR44329:SF298">
    <property type="entry name" value="MIXED LINEAGE KINASE DOMAIN-LIKE PROTEIN"/>
    <property type="match status" value="1"/>
</dbReference>
<feature type="transmembrane region" description="Helical" evidence="7">
    <location>
        <begin position="978"/>
        <end position="1008"/>
    </location>
</feature>
<keyword evidence="4 5" id="KW-0067">ATP-binding</keyword>
<keyword evidence="7" id="KW-0812">Transmembrane</keyword>
<evidence type="ECO:0000313" key="11">
    <source>
        <dbReference type="Proteomes" id="UP000201566"/>
    </source>
</evidence>
<dbReference type="InterPro" id="IPR000719">
    <property type="entry name" value="Prot_kinase_dom"/>
</dbReference>
<evidence type="ECO:0000256" key="3">
    <source>
        <dbReference type="ARBA" id="ARBA00022741"/>
    </source>
</evidence>
<feature type="compositionally biased region" description="Polar residues" evidence="6">
    <location>
        <begin position="1379"/>
        <end position="1390"/>
    </location>
</feature>
<feature type="domain" description="EGF-like" evidence="9">
    <location>
        <begin position="918"/>
        <end position="959"/>
    </location>
</feature>
<feature type="domain" description="Protein kinase" evidence="8">
    <location>
        <begin position="1029"/>
        <end position="1350"/>
    </location>
</feature>
<reference evidence="10 11" key="1">
    <citation type="journal article" date="2013" name="Science">
        <title>Pandoraviruses: amoeba viruses with genomes up to 2.5 Mb reaching that of parasitic eukaryotes.</title>
        <authorList>
            <person name="Philippe N."/>
            <person name="Legendre M."/>
            <person name="Doutre G."/>
            <person name="Coute Y."/>
            <person name="Poirot O."/>
            <person name="Lescot M."/>
            <person name="Arslan D."/>
            <person name="Seltzer V."/>
            <person name="Bertaux L."/>
            <person name="Bruley C."/>
            <person name="Garin J."/>
            <person name="Claverie J.M."/>
            <person name="Abergel C."/>
        </authorList>
    </citation>
    <scope>NUCLEOTIDE SEQUENCE [LARGE SCALE GENOMIC DNA]</scope>
    <source>
        <strain evidence="10">Melbourne</strain>
    </source>
</reference>